<dbReference type="EMBL" id="UOEW01000177">
    <property type="protein sequence ID" value="VAW37734.1"/>
    <property type="molecule type" value="Genomic_DNA"/>
</dbReference>
<keyword evidence="5" id="KW-0456">Lyase</keyword>
<keyword evidence="2 7" id="KW-0812">Transmembrane</keyword>
<accession>A0A3B0W2D6</accession>
<keyword evidence="1" id="KW-1003">Cell membrane</keyword>
<protein>
    <submittedName>
        <fullName evidence="8">FIG004453: protein YceG like</fullName>
    </submittedName>
</protein>
<feature type="transmembrane region" description="Helical" evidence="7">
    <location>
        <begin position="5"/>
        <end position="24"/>
    </location>
</feature>
<keyword evidence="6" id="KW-0961">Cell wall biogenesis/degradation</keyword>
<evidence type="ECO:0000256" key="2">
    <source>
        <dbReference type="ARBA" id="ARBA00022692"/>
    </source>
</evidence>
<dbReference type="Pfam" id="PF02618">
    <property type="entry name" value="YceG"/>
    <property type="match status" value="1"/>
</dbReference>
<sequence length="334" mass="37949">MKKLFIIVIFIGTSALIAGGYYYLQYRQFLLSPVFPQTTVVNINQGQNFKSFIKNIHKNHASGDNWQWRLLARLEQVDKWLKVGEFQIGAELTPMQMLRKINANEVITYQFTIIEGMNWRDLKQKLLLDPVLIQSLADISDAQLLAQLDSDKILPEGLFLPETYQFVRGDSDIDVLKRAYIALQQGLAKYWHEKKLGLPLTSPYEMLTLASIVEKETSQASERETIAGVFIRRLQLNMRLQTDPTVIYGLGVNYDGDIKSKDLVTDTPYNTYTRKGLPPTPIAMASIESIAASANPQEGTALYFVANNRGGHYFSDTYEQHKKAVKKYLTGVKL</sequence>
<dbReference type="GO" id="GO:0071555">
    <property type="term" value="P:cell wall organization"/>
    <property type="evidence" value="ECO:0007669"/>
    <property type="project" value="UniProtKB-KW"/>
</dbReference>
<dbReference type="Gene3D" id="3.30.160.60">
    <property type="entry name" value="Classic Zinc Finger"/>
    <property type="match status" value="1"/>
</dbReference>
<evidence type="ECO:0000256" key="6">
    <source>
        <dbReference type="ARBA" id="ARBA00023316"/>
    </source>
</evidence>
<keyword evidence="3 7" id="KW-1133">Transmembrane helix</keyword>
<dbReference type="GO" id="GO:0016829">
    <property type="term" value="F:lyase activity"/>
    <property type="evidence" value="ECO:0007669"/>
    <property type="project" value="UniProtKB-KW"/>
</dbReference>
<evidence type="ECO:0000256" key="3">
    <source>
        <dbReference type="ARBA" id="ARBA00022989"/>
    </source>
</evidence>
<reference evidence="8" key="1">
    <citation type="submission" date="2018-06" db="EMBL/GenBank/DDBJ databases">
        <authorList>
            <person name="Zhirakovskaya E."/>
        </authorList>
    </citation>
    <scope>NUCLEOTIDE SEQUENCE</scope>
</reference>
<evidence type="ECO:0000256" key="5">
    <source>
        <dbReference type="ARBA" id="ARBA00023239"/>
    </source>
</evidence>
<dbReference type="PANTHER" id="PTHR30518">
    <property type="entry name" value="ENDOLYTIC MUREIN TRANSGLYCOSYLASE"/>
    <property type="match status" value="1"/>
</dbReference>
<evidence type="ECO:0000256" key="1">
    <source>
        <dbReference type="ARBA" id="ARBA00022475"/>
    </source>
</evidence>
<evidence type="ECO:0000256" key="7">
    <source>
        <dbReference type="SAM" id="Phobius"/>
    </source>
</evidence>
<dbReference type="Gene3D" id="3.30.1490.480">
    <property type="entry name" value="Endolytic murein transglycosylase"/>
    <property type="match status" value="1"/>
</dbReference>
<dbReference type="CDD" id="cd08010">
    <property type="entry name" value="MltG_like"/>
    <property type="match status" value="1"/>
</dbReference>
<evidence type="ECO:0000256" key="4">
    <source>
        <dbReference type="ARBA" id="ARBA00023136"/>
    </source>
</evidence>
<evidence type="ECO:0000313" key="8">
    <source>
        <dbReference type="EMBL" id="VAW37734.1"/>
    </source>
</evidence>
<gene>
    <name evidence="8" type="ORF">MNBD_GAMMA01-103</name>
</gene>
<dbReference type="HAMAP" id="MF_02065">
    <property type="entry name" value="MltG"/>
    <property type="match status" value="1"/>
</dbReference>
<name>A0A3B0W2D6_9ZZZZ</name>
<dbReference type="PANTHER" id="PTHR30518:SF2">
    <property type="entry name" value="ENDOLYTIC MUREIN TRANSGLYCOSYLASE"/>
    <property type="match status" value="1"/>
</dbReference>
<proteinExistence type="inferred from homology"/>
<dbReference type="InterPro" id="IPR003770">
    <property type="entry name" value="MLTG-like"/>
</dbReference>
<organism evidence="8">
    <name type="scientific">hydrothermal vent metagenome</name>
    <dbReference type="NCBI Taxonomy" id="652676"/>
    <lineage>
        <taxon>unclassified sequences</taxon>
        <taxon>metagenomes</taxon>
        <taxon>ecological metagenomes</taxon>
    </lineage>
</organism>
<dbReference type="NCBIfam" id="TIGR00247">
    <property type="entry name" value="endolytic transglycosylase MltG"/>
    <property type="match status" value="1"/>
</dbReference>
<dbReference type="AlphaFoldDB" id="A0A3B0W2D6"/>
<keyword evidence="4 7" id="KW-0472">Membrane</keyword>